<comment type="caution">
    <text evidence="1">The sequence shown here is derived from an EMBL/GenBank/DDBJ whole genome shotgun (WGS) entry which is preliminary data.</text>
</comment>
<dbReference type="EMBL" id="JAHWQX010000009">
    <property type="protein sequence ID" value="MBW3099258.1"/>
    <property type="molecule type" value="Genomic_DNA"/>
</dbReference>
<organism evidence="1 2">
    <name type="scientific">Pseudohoeflea coraliihabitans</name>
    <dbReference type="NCBI Taxonomy" id="2860393"/>
    <lineage>
        <taxon>Bacteria</taxon>
        <taxon>Pseudomonadati</taxon>
        <taxon>Pseudomonadota</taxon>
        <taxon>Alphaproteobacteria</taxon>
        <taxon>Hyphomicrobiales</taxon>
        <taxon>Rhizobiaceae</taxon>
        <taxon>Pseudohoeflea</taxon>
    </lineage>
</organism>
<keyword evidence="2" id="KW-1185">Reference proteome</keyword>
<feature type="non-terminal residue" evidence="1">
    <location>
        <position position="394"/>
    </location>
</feature>
<evidence type="ECO:0000313" key="1">
    <source>
        <dbReference type="EMBL" id="MBW3099258.1"/>
    </source>
</evidence>
<name>A0ABS6WUF1_9HYPH</name>
<accession>A0ABS6WUF1</accession>
<dbReference type="Proteomes" id="UP001430804">
    <property type="component" value="Unassembled WGS sequence"/>
</dbReference>
<gene>
    <name evidence="1" type="ORF">KY465_18405</name>
</gene>
<reference evidence="1" key="1">
    <citation type="submission" date="2021-07" db="EMBL/GenBank/DDBJ databases">
        <title>Pseudohoeflea marina sp. nov. a polyhydroxyalcanoate-producing bacterium.</title>
        <authorList>
            <person name="Zheng W."/>
            <person name="Yu S."/>
            <person name="Huang Y."/>
        </authorList>
    </citation>
    <scope>NUCLEOTIDE SEQUENCE</scope>
    <source>
        <strain evidence="1">DP4N28-3</strain>
    </source>
</reference>
<sequence>MATYSDILLLSLPAQGESGVHGFANWGALANSNFQFLEDAVGEEASITLAGTDVTLTAAEERALHLNLTGTLTANVAVLTNDRKGFWFVTNGTTGSYSVTVKPTSGSGVAVTQGEKAILYSDGTNIVAVSSAVAEFASDTFRILDGSDTTKKLDFDISSFTTSTTNTLTLPDQDVTITAFAASILDDANAAAFRTTVGLVIDTDVQAYDAGLAAIAGLAKTDGNIIVGNGTTWVAESGATARTSLGLAIDTDVQAYDPGLQSIAGLTTSAGDILYTTGSDTYARLPKGTADQVLTMNSGATAPEWADLAASGLQFVETWTYSTNVSTIDFTDLGSYKEILLLFEDLTMTSNTPSILLSTDNGSTFLTSGYRVIAAESGSTAGTVSSTGILLIEN</sequence>
<protein>
    <submittedName>
        <fullName evidence="1">Uncharacterized protein</fullName>
    </submittedName>
</protein>
<evidence type="ECO:0000313" key="2">
    <source>
        <dbReference type="Proteomes" id="UP001430804"/>
    </source>
</evidence>
<proteinExistence type="predicted"/>